<comment type="caution">
    <text evidence="2">The sequence shown here is derived from an EMBL/GenBank/DDBJ whole genome shotgun (WGS) entry which is preliminary data.</text>
</comment>
<feature type="compositionally biased region" description="Basic and acidic residues" evidence="1">
    <location>
        <begin position="485"/>
        <end position="512"/>
    </location>
</feature>
<keyword evidence="3" id="KW-1185">Reference proteome</keyword>
<protein>
    <submittedName>
        <fullName evidence="2">Uncharacterized protein</fullName>
    </submittedName>
</protein>
<dbReference type="EMBL" id="JAADYS010001013">
    <property type="protein sequence ID" value="KAF4465582.1"/>
    <property type="molecule type" value="Genomic_DNA"/>
</dbReference>
<feature type="compositionally biased region" description="Basic and acidic residues" evidence="1">
    <location>
        <begin position="542"/>
        <end position="556"/>
    </location>
</feature>
<feature type="region of interest" description="Disordered" evidence="1">
    <location>
        <begin position="346"/>
        <end position="369"/>
    </location>
</feature>
<feature type="compositionally biased region" description="Low complexity" evidence="1">
    <location>
        <begin position="467"/>
        <end position="481"/>
    </location>
</feature>
<feature type="compositionally biased region" description="Basic and acidic residues" evidence="1">
    <location>
        <begin position="518"/>
        <end position="531"/>
    </location>
</feature>
<reference evidence="2 3" key="1">
    <citation type="submission" date="2020-01" db="EMBL/GenBank/DDBJ databases">
        <title>Identification and distribution of gene clusters putatively required for synthesis of sphingolipid metabolism inhibitors in phylogenetically diverse species of the filamentous fungus Fusarium.</title>
        <authorList>
            <person name="Kim H.-S."/>
            <person name="Busman M."/>
            <person name="Brown D.W."/>
            <person name="Divon H."/>
            <person name="Uhlig S."/>
            <person name="Proctor R.H."/>
        </authorList>
    </citation>
    <scope>NUCLEOTIDE SEQUENCE [LARGE SCALE GENOMIC DNA]</scope>
    <source>
        <strain evidence="2 3">NRRL 20459</strain>
    </source>
</reference>
<feature type="compositionally biased region" description="Acidic residues" evidence="1">
    <location>
        <begin position="532"/>
        <end position="541"/>
    </location>
</feature>
<evidence type="ECO:0000256" key="1">
    <source>
        <dbReference type="SAM" id="MobiDB-lite"/>
    </source>
</evidence>
<dbReference type="Proteomes" id="UP000554235">
    <property type="component" value="Unassembled WGS sequence"/>
</dbReference>
<dbReference type="AlphaFoldDB" id="A0A8H4LCL7"/>
<proteinExistence type="predicted"/>
<gene>
    <name evidence="2" type="ORF">FALBO_7580</name>
</gene>
<evidence type="ECO:0000313" key="2">
    <source>
        <dbReference type="EMBL" id="KAF4465582.1"/>
    </source>
</evidence>
<accession>A0A8H4LCL7</accession>
<feature type="region of interest" description="Disordered" evidence="1">
    <location>
        <begin position="447"/>
        <end position="556"/>
    </location>
</feature>
<sequence>MSSTASNPIATITNNLGYDVDIYDVYNPNPNTSTPGPLTYTLLATVLNGAAAQQVQTIRFASQLQAMYTGNIDALNKNYYQQFPVNVLAVSPFATSNAFTLTSDMQQTMVDTFKFIKYIQANPSSQLATNFCTALGDKMSQKKAINAFFEGTGSFKQCTVTTWTAVTTWQAQFTTPWQGTYYLYSLGGSSAASTTGTSAPALVATLVIAASAQDSSAVLTMAGTNNENTPVVMVGNGDMQEQNPGTGSLSVALTPTWLNINQTSLQSGKTVSNFVIGAAFTGTINGMEVTGNLNQLALPKPSDTSRNANDRNSSNMSLLNTIEGLVGMLTSIGMLYYMAKGHKQAETQKKNDAQRDATSKSDVEEKESQIEVEYQEKDVVEVGQTSEDLQVTVFKVQDAYRGVNQAEIVQNAQSIVEQQEAQLEEILEGGAPSQATEDAAQRLEEARTNLEKATDPATSAADRDVAATKATTDLADTSTSLQEQLQREGSDLSQEEEKALRDTKDALDKVQEQADATKQNERDQDEQNKNDPEEEVNPDNFEEPKAEDPPPFKGEL</sequence>
<organism evidence="2 3">
    <name type="scientific">Fusarium albosuccineum</name>
    <dbReference type="NCBI Taxonomy" id="1237068"/>
    <lineage>
        <taxon>Eukaryota</taxon>
        <taxon>Fungi</taxon>
        <taxon>Dikarya</taxon>
        <taxon>Ascomycota</taxon>
        <taxon>Pezizomycotina</taxon>
        <taxon>Sordariomycetes</taxon>
        <taxon>Hypocreomycetidae</taxon>
        <taxon>Hypocreales</taxon>
        <taxon>Nectriaceae</taxon>
        <taxon>Fusarium</taxon>
        <taxon>Fusarium decemcellulare species complex</taxon>
    </lineage>
</organism>
<evidence type="ECO:0000313" key="3">
    <source>
        <dbReference type="Proteomes" id="UP000554235"/>
    </source>
</evidence>
<dbReference type="OrthoDB" id="4850485at2759"/>
<name>A0A8H4LCL7_9HYPO</name>